<dbReference type="PROSITE" id="PS50052">
    <property type="entry name" value="GUANYLATE_KINASE_2"/>
    <property type="match status" value="1"/>
</dbReference>
<dbReference type="EC" id="2.7.4.8" evidence="2"/>
<dbReference type="GO" id="GO:0005524">
    <property type="term" value="F:ATP binding"/>
    <property type="evidence" value="ECO:0007669"/>
    <property type="project" value="UniProtKB-KW"/>
</dbReference>
<evidence type="ECO:0000313" key="8">
    <source>
        <dbReference type="EMBL" id="KKN84926.1"/>
    </source>
</evidence>
<dbReference type="HAMAP" id="MF_00328">
    <property type="entry name" value="Guanylate_kinase"/>
    <property type="match status" value="1"/>
</dbReference>
<dbReference type="InterPro" id="IPR020590">
    <property type="entry name" value="Guanylate_kinase_CS"/>
</dbReference>
<proteinExistence type="inferred from homology"/>
<accession>A0A0F9WGC7</accession>
<comment type="caution">
    <text evidence="8">The sequence shown here is derived from an EMBL/GenBank/DDBJ whole genome shotgun (WGS) entry which is preliminary data.</text>
</comment>
<dbReference type="GO" id="GO:0005829">
    <property type="term" value="C:cytosol"/>
    <property type="evidence" value="ECO:0007669"/>
    <property type="project" value="TreeGrafter"/>
</dbReference>
<keyword evidence="4" id="KW-0547">Nucleotide-binding</keyword>
<dbReference type="PANTHER" id="PTHR23117">
    <property type="entry name" value="GUANYLATE KINASE-RELATED"/>
    <property type="match status" value="1"/>
</dbReference>
<evidence type="ECO:0000256" key="2">
    <source>
        <dbReference type="ARBA" id="ARBA00012961"/>
    </source>
</evidence>
<keyword evidence="6" id="KW-0067">ATP-binding</keyword>
<keyword evidence="5" id="KW-0418">Kinase</keyword>
<dbReference type="PANTHER" id="PTHR23117:SF13">
    <property type="entry name" value="GUANYLATE KINASE"/>
    <property type="match status" value="1"/>
</dbReference>
<dbReference type="InterPro" id="IPR008145">
    <property type="entry name" value="GK/Ca_channel_bsu"/>
</dbReference>
<evidence type="ECO:0000256" key="1">
    <source>
        <dbReference type="ARBA" id="ARBA00005790"/>
    </source>
</evidence>
<dbReference type="NCBIfam" id="TIGR03263">
    <property type="entry name" value="guanyl_kin"/>
    <property type="match status" value="1"/>
</dbReference>
<dbReference type="Gene3D" id="3.40.50.300">
    <property type="entry name" value="P-loop containing nucleotide triphosphate hydrolases"/>
    <property type="match status" value="1"/>
</dbReference>
<dbReference type="InterPro" id="IPR017665">
    <property type="entry name" value="Guanylate_kinase"/>
</dbReference>
<evidence type="ECO:0000259" key="7">
    <source>
        <dbReference type="PROSITE" id="PS50052"/>
    </source>
</evidence>
<feature type="domain" description="Guanylate kinase-like" evidence="7">
    <location>
        <begin position="5"/>
        <end position="185"/>
    </location>
</feature>
<reference evidence="8" key="1">
    <citation type="journal article" date="2015" name="Nature">
        <title>Complex archaea that bridge the gap between prokaryotes and eukaryotes.</title>
        <authorList>
            <person name="Spang A."/>
            <person name="Saw J.H."/>
            <person name="Jorgensen S.L."/>
            <person name="Zaremba-Niedzwiedzka K."/>
            <person name="Martijn J."/>
            <person name="Lind A.E."/>
            <person name="van Eijk R."/>
            <person name="Schleper C."/>
            <person name="Guy L."/>
            <person name="Ettema T.J."/>
        </authorList>
    </citation>
    <scope>NUCLEOTIDE SEQUENCE</scope>
</reference>
<comment type="similarity">
    <text evidence="1">Belongs to the guanylate kinase family.</text>
</comment>
<sequence>MSKRGKLVVVTGPSGVGKSTIVGEVVRRTGAAFSVSATTRPARPGEVEGREYQFIDEATFEGMIQRDELLEWAKVYGCYYGTPSAPVRQGIEAGRTVILEIDVEGGKQVHRHMPEATFVLIEPPSADALAHRLTGRGSETSQKRQERLAKADEEIAAAKASGVYNRSVVNDDLEAAIEQVAAIVREESIDT</sequence>
<dbReference type="PROSITE" id="PS00856">
    <property type="entry name" value="GUANYLATE_KINASE_1"/>
    <property type="match status" value="1"/>
</dbReference>
<dbReference type="CDD" id="cd00071">
    <property type="entry name" value="GMPK"/>
    <property type="match status" value="1"/>
</dbReference>
<gene>
    <name evidence="8" type="ORF">LCGC14_0284510</name>
</gene>
<organism evidence="8">
    <name type="scientific">marine sediment metagenome</name>
    <dbReference type="NCBI Taxonomy" id="412755"/>
    <lineage>
        <taxon>unclassified sequences</taxon>
        <taxon>metagenomes</taxon>
        <taxon>ecological metagenomes</taxon>
    </lineage>
</organism>
<protein>
    <recommendedName>
        <fullName evidence="2">guanylate kinase</fullName>
        <ecNumber evidence="2">2.7.4.8</ecNumber>
    </recommendedName>
</protein>
<keyword evidence="3" id="KW-0808">Transferase</keyword>
<dbReference type="EMBL" id="LAZR01000165">
    <property type="protein sequence ID" value="KKN84926.1"/>
    <property type="molecule type" value="Genomic_DNA"/>
</dbReference>
<name>A0A0F9WGC7_9ZZZZ</name>
<dbReference type="SUPFAM" id="SSF52540">
    <property type="entry name" value="P-loop containing nucleoside triphosphate hydrolases"/>
    <property type="match status" value="1"/>
</dbReference>
<evidence type="ECO:0000256" key="4">
    <source>
        <dbReference type="ARBA" id="ARBA00022741"/>
    </source>
</evidence>
<dbReference type="InterPro" id="IPR027417">
    <property type="entry name" value="P-loop_NTPase"/>
</dbReference>
<dbReference type="Pfam" id="PF00625">
    <property type="entry name" value="Guanylate_kin"/>
    <property type="match status" value="1"/>
</dbReference>
<dbReference type="AlphaFoldDB" id="A0A0F9WGC7"/>
<dbReference type="InterPro" id="IPR008144">
    <property type="entry name" value="Guanylate_kin-like_dom"/>
</dbReference>
<dbReference type="GO" id="GO:0004385">
    <property type="term" value="F:GMP kinase activity"/>
    <property type="evidence" value="ECO:0007669"/>
    <property type="project" value="UniProtKB-EC"/>
</dbReference>
<dbReference type="SMART" id="SM00072">
    <property type="entry name" value="GuKc"/>
    <property type="match status" value="1"/>
</dbReference>
<evidence type="ECO:0000256" key="3">
    <source>
        <dbReference type="ARBA" id="ARBA00022679"/>
    </source>
</evidence>
<evidence type="ECO:0000256" key="6">
    <source>
        <dbReference type="ARBA" id="ARBA00022840"/>
    </source>
</evidence>
<evidence type="ECO:0000256" key="5">
    <source>
        <dbReference type="ARBA" id="ARBA00022777"/>
    </source>
</evidence>